<organism evidence="1">
    <name type="scientific">Cacopsylla melanoneura</name>
    <dbReference type="NCBI Taxonomy" id="428564"/>
    <lineage>
        <taxon>Eukaryota</taxon>
        <taxon>Metazoa</taxon>
        <taxon>Ecdysozoa</taxon>
        <taxon>Arthropoda</taxon>
        <taxon>Hexapoda</taxon>
        <taxon>Insecta</taxon>
        <taxon>Pterygota</taxon>
        <taxon>Neoptera</taxon>
        <taxon>Paraneoptera</taxon>
        <taxon>Hemiptera</taxon>
        <taxon>Sternorrhyncha</taxon>
        <taxon>Psylloidea</taxon>
        <taxon>Psyllidae</taxon>
        <taxon>Psyllinae</taxon>
        <taxon>Cacopsylla</taxon>
    </lineage>
</organism>
<reference evidence="1" key="1">
    <citation type="submission" date="2021-05" db="EMBL/GenBank/DDBJ databases">
        <authorList>
            <person name="Alioto T."/>
            <person name="Alioto T."/>
            <person name="Gomez Garrido J."/>
        </authorList>
    </citation>
    <scope>NUCLEOTIDE SEQUENCE</scope>
</reference>
<evidence type="ECO:0000313" key="1">
    <source>
        <dbReference type="EMBL" id="CAG6717149.1"/>
    </source>
</evidence>
<dbReference type="AlphaFoldDB" id="A0A8D8V583"/>
<protein>
    <submittedName>
        <fullName evidence="1">Uncharacterized protein</fullName>
    </submittedName>
</protein>
<dbReference type="EMBL" id="HBUF01355488">
    <property type="protein sequence ID" value="CAG6717149.1"/>
    <property type="molecule type" value="Transcribed_RNA"/>
</dbReference>
<name>A0A8D8V583_9HEMI</name>
<accession>A0A8D8V583</accession>
<sequence length="109" mass="12006">MRTLVRPARVVSGNMGLRLPLRETLLVVTALVDGVWLFSTVEACRVSGIPTVCCLVVILVTRSPPVRMLSLPAVVPEVPWSSTPGVDSITRPRWLLVLTILQWVCQSPY</sequence>
<proteinExistence type="predicted"/>